<protein>
    <submittedName>
        <fullName evidence="2">Uncharacterized protein</fullName>
    </submittedName>
</protein>
<evidence type="ECO:0000313" key="2">
    <source>
        <dbReference type="EMBL" id="EFN71045.1"/>
    </source>
</evidence>
<name>E2A6G0_CAMFO</name>
<feature type="region of interest" description="Disordered" evidence="1">
    <location>
        <begin position="1"/>
        <end position="94"/>
    </location>
</feature>
<organism evidence="3">
    <name type="scientific">Camponotus floridanus</name>
    <name type="common">Florida carpenter ant</name>
    <dbReference type="NCBI Taxonomy" id="104421"/>
    <lineage>
        <taxon>Eukaryota</taxon>
        <taxon>Metazoa</taxon>
        <taxon>Ecdysozoa</taxon>
        <taxon>Arthropoda</taxon>
        <taxon>Hexapoda</taxon>
        <taxon>Insecta</taxon>
        <taxon>Pterygota</taxon>
        <taxon>Neoptera</taxon>
        <taxon>Endopterygota</taxon>
        <taxon>Hymenoptera</taxon>
        <taxon>Apocrita</taxon>
        <taxon>Aculeata</taxon>
        <taxon>Formicoidea</taxon>
        <taxon>Formicidae</taxon>
        <taxon>Formicinae</taxon>
        <taxon>Camponotus</taxon>
    </lineage>
</organism>
<dbReference type="EMBL" id="GL437123">
    <property type="protein sequence ID" value="EFN71045.1"/>
    <property type="molecule type" value="Genomic_DNA"/>
</dbReference>
<dbReference type="AlphaFoldDB" id="E2A6G0"/>
<reference evidence="2 3" key="1">
    <citation type="journal article" date="2010" name="Science">
        <title>Genomic comparison of the ants Camponotus floridanus and Harpegnathos saltator.</title>
        <authorList>
            <person name="Bonasio R."/>
            <person name="Zhang G."/>
            <person name="Ye C."/>
            <person name="Mutti N.S."/>
            <person name="Fang X."/>
            <person name="Qin N."/>
            <person name="Donahue G."/>
            <person name="Yang P."/>
            <person name="Li Q."/>
            <person name="Li C."/>
            <person name="Zhang P."/>
            <person name="Huang Z."/>
            <person name="Berger S.L."/>
            <person name="Reinberg D."/>
            <person name="Wang J."/>
            <person name="Liebig J."/>
        </authorList>
    </citation>
    <scope>NUCLEOTIDE SEQUENCE [LARGE SCALE GENOMIC DNA]</scope>
    <source>
        <strain evidence="3">C129</strain>
    </source>
</reference>
<sequence>MEHEEKEESGAEEEAKEKKEGKKKKQAMRCLTPAILARRGSVRKDAEDKREGPRGDARGAKRDKWDPRMIVRASTREKEDGHRRDKSPNMLGNSPDKYISILRSAISPDFRHIIEPTHSITYSYFNPTLYVRVTYRPAPAFEQWIADGFDCTF</sequence>
<keyword evidence="3" id="KW-1185">Reference proteome</keyword>
<gene>
    <name evidence="2" type="ORF">EAG_09936</name>
</gene>
<proteinExistence type="predicted"/>
<feature type="compositionally biased region" description="Basic and acidic residues" evidence="1">
    <location>
        <begin position="42"/>
        <end position="87"/>
    </location>
</feature>
<dbReference type="Proteomes" id="UP000000311">
    <property type="component" value="Unassembled WGS sequence"/>
</dbReference>
<evidence type="ECO:0000256" key="1">
    <source>
        <dbReference type="SAM" id="MobiDB-lite"/>
    </source>
</evidence>
<accession>E2A6G0</accession>
<evidence type="ECO:0000313" key="3">
    <source>
        <dbReference type="Proteomes" id="UP000000311"/>
    </source>
</evidence>
<dbReference type="InParanoid" id="E2A6G0"/>
<feature type="compositionally biased region" description="Basic and acidic residues" evidence="1">
    <location>
        <begin position="1"/>
        <end position="20"/>
    </location>
</feature>